<dbReference type="Proteomes" id="UP000275408">
    <property type="component" value="Unassembled WGS sequence"/>
</dbReference>
<feature type="compositionally biased region" description="Basic residues" evidence="1">
    <location>
        <begin position="75"/>
        <end position="84"/>
    </location>
</feature>
<comment type="caution">
    <text evidence="2">The sequence shown here is derived from an EMBL/GenBank/DDBJ whole genome shotgun (WGS) entry which is preliminary data.</text>
</comment>
<organism evidence="2 3">
    <name type="scientific">Pocillopora damicornis</name>
    <name type="common">Cauliflower coral</name>
    <name type="synonym">Millepora damicornis</name>
    <dbReference type="NCBI Taxonomy" id="46731"/>
    <lineage>
        <taxon>Eukaryota</taxon>
        <taxon>Metazoa</taxon>
        <taxon>Cnidaria</taxon>
        <taxon>Anthozoa</taxon>
        <taxon>Hexacorallia</taxon>
        <taxon>Scleractinia</taxon>
        <taxon>Astrocoeniina</taxon>
        <taxon>Pocilloporidae</taxon>
        <taxon>Pocillopora</taxon>
    </lineage>
</organism>
<keyword evidence="3" id="KW-1185">Reference proteome</keyword>
<dbReference type="AlphaFoldDB" id="A0A3M6TNU5"/>
<feature type="compositionally biased region" description="Basic and acidic residues" evidence="1">
    <location>
        <begin position="52"/>
        <end position="62"/>
    </location>
</feature>
<dbReference type="EMBL" id="RCHS01003243">
    <property type="protein sequence ID" value="RMX43093.1"/>
    <property type="molecule type" value="Genomic_DNA"/>
</dbReference>
<feature type="compositionally biased region" description="Polar residues" evidence="1">
    <location>
        <begin position="27"/>
        <end position="40"/>
    </location>
</feature>
<feature type="compositionally biased region" description="Basic and acidic residues" evidence="1">
    <location>
        <begin position="16"/>
        <end position="25"/>
    </location>
</feature>
<accession>A0A3M6TNU5</accession>
<name>A0A3M6TNU5_POCDA</name>
<dbReference type="OrthoDB" id="5980066at2759"/>
<feature type="region of interest" description="Disordered" evidence="1">
    <location>
        <begin position="16"/>
        <end position="88"/>
    </location>
</feature>
<evidence type="ECO:0000313" key="2">
    <source>
        <dbReference type="EMBL" id="RMX43093.1"/>
    </source>
</evidence>
<protein>
    <submittedName>
        <fullName evidence="2">Uncharacterized protein</fullName>
    </submittedName>
</protein>
<evidence type="ECO:0000256" key="1">
    <source>
        <dbReference type="SAM" id="MobiDB-lite"/>
    </source>
</evidence>
<sequence>MQQLFYNCQTLRLARETIHKEERVPAESSTQGDDSITVSHGDTRREKRKKPKIGEVHLHSDQQEQVENNESRELTRRRRKKVKQNRVNTTTLTPVYRYNHLNISELI</sequence>
<evidence type="ECO:0000313" key="3">
    <source>
        <dbReference type="Proteomes" id="UP000275408"/>
    </source>
</evidence>
<proteinExistence type="predicted"/>
<gene>
    <name evidence="2" type="ORF">pdam_00006847</name>
</gene>
<reference evidence="2 3" key="1">
    <citation type="journal article" date="2018" name="Sci. Rep.">
        <title>Comparative analysis of the Pocillopora damicornis genome highlights role of immune system in coral evolution.</title>
        <authorList>
            <person name="Cunning R."/>
            <person name="Bay R.A."/>
            <person name="Gillette P."/>
            <person name="Baker A.C."/>
            <person name="Traylor-Knowles N."/>
        </authorList>
    </citation>
    <scope>NUCLEOTIDE SEQUENCE [LARGE SCALE GENOMIC DNA]</scope>
    <source>
        <strain evidence="2">RSMAS</strain>
        <tissue evidence="2">Whole animal</tissue>
    </source>
</reference>